<dbReference type="SUPFAM" id="SSF57667">
    <property type="entry name" value="beta-beta-alpha zinc fingers"/>
    <property type="match status" value="6"/>
</dbReference>
<keyword evidence="7" id="KW-0539">Nucleus</keyword>
<dbReference type="Gene3D" id="3.30.160.60">
    <property type="entry name" value="Classic Zinc Finger"/>
    <property type="match status" value="10"/>
</dbReference>
<reference evidence="13 14" key="1">
    <citation type="submission" date="2025-04" db="UniProtKB">
        <authorList>
            <consortium name="RefSeq"/>
        </authorList>
    </citation>
    <scope>IDENTIFICATION</scope>
</reference>
<dbReference type="PANTHER" id="PTHR24381">
    <property type="entry name" value="ZINC FINGER PROTEIN"/>
    <property type="match status" value="1"/>
</dbReference>
<keyword evidence="2" id="KW-0479">Metal-binding</keyword>
<dbReference type="FunFam" id="3.30.160.60:FF:002343">
    <property type="entry name" value="Zinc finger protein 33A"/>
    <property type="match status" value="1"/>
</dbReference>
<feature type="domain" description="C2H2-type" evidence="10">
    <location>
        <begin position="274"/>
        <end position="301"/>
    </location>
</feature>
<dbReference type="FunFam" id="3.30.160.60:FF:000295">
    <property type="entry name" value="zinc finger protein 19"/>
    <property type="match status" value="1"/>
</dbReference>
<keyword evidence="12" id="KW-1185">Reference proteome</keyword>
<dbReference type="PROSITE" id="PS00028">
    <property type="entry name" value="ZINC_FINGER_C2H2_1"/>
    <property type="match status" value="9"/>
</dbReference>
<evidence type="ECO:0000313" key="12">
    <source>
        <dbReference type="Proteomes" id="UP000515126"/>
    </source>
</evidence>
<dbReference type="Pfam" id="PF00096">
    <property type="entry name" value="zf-C2H2"/>
    <property type="match status" value="8"/>
</dbReference>
<dbReference type="InterPro" id="IPR001909">
    <property type="entry name" value="KRAB"/>
</dbReference>
<dbReference type="AlphaFoldDB" id="A0A6P7R349"/>
<keyword evidence="3" id="KW-0677">Repeat</keyword>
<feature type="region of interest" description="Disordered" evidence="9">
    <location>
        <begin position="180"/>
        <end position="205"/>
    </location>
</feature>
<keyword evidence="4 8" id="KW-0863">Zinc-finger</keyword>
<dbReference type="FunFam" id="3.30.160.60:FF:000052">
    <property type="entry name" value="zinc finger protein 546 isoform X1"/>
    <property type="match status" value="1"/>
</dbReference>
<feature type="domain" description="C2H2-type" evidence="10">
    <location>
        <begin position="447"/>
        <end position="469"/>
    </location>
</feature>
<dbReference type="SMART" id="SM00355">
    <property type="entry name" value="ZnF_C2H2"/>
    <property type="match status" value="10"/>
</dbReference>
<evidence type="ECO:0000256" key="3">
    <source>
        <dbReference type="ARBA" id="ARBA00022737"/>
    </source>
</evidence>
<dbReference type="GeneID" id="110297688"/>
<organism evidence="12 13">
    <name type="scientific">Mus caroli</name>
    <name type="common">Ryukyu mouse</name>
    <name type="synonym">Ricefield mouse</name>
    <dbReference type="NCBI Taxonomy" id="10089"/>
    <lineage>
        <taxon>Eukaryota</taxon>
        <taxon>Metazoa</taxon>
        <taxon>Chordata</taxon>
        <taxon>Craniata</taxon>
        <taxon>Vertebrata</taxon>
        <taxon>Euteleostomi</taxon>
        <taxon>Mammalia</taxon>
        <taxon>Eutheria</taxon>
        <taxon>Euarchontoglires</taxon>
        <taxon>Glires</taxon>
        <taxon>Rodentia</taxon>
        <taxon>Myomorpha</taxon>
        <taxon>Muroidea</taxon>
        <taxon>Muridae</taxon>
        <taxon>Murinae</taxon>
        <taxon>Mus</taxon>
        <taxon>Mus</taxon>
    </lineage>
</organism>
<dbReference type="GO" id="GO:0000981">
    <property type="term" value="F:DNA-binding transcription factor activity, RNA polymerase II-specific"/>
    <property type="evidence" value="ECO:0007669"/>
    <property type="project" value="TreeGrafter"/>
</dbReference>
<feature type="domain" description="C2H2-type" evidence="10">
    <location>
        <begin position="480"/>
        <end position="507"/>
    </location>
</feature>
<dbReference type="FunFam" id="3.30.160.60:FF:000352">
    <property type="entry name" value="zinc finger protein 3 homolog"/>
    <property type="match status" value="1"/>
</dbReference>
<dbReference type="FunFam" id="3.30.160.60:FF:000690">
    <property type="entry name" value="Zinc finger protein 354C"/>
    <property type="match status" value="2"/>
</dbReference>
<evidence type="ECO:0000313" key="14">
    <source>
        <dbReference type="RefSeq" id="XP_029335579.1"/>
    </source>
</evidence>
<evidence type="ECO:0000256" key="9">
    <source>
        <dbReference type="SAM" id="MobiDB-lite"/>
    </source>
</evidence>
<dbReference type="FunFam" id="3.30.160.60:FF:000338">
    <property type="entry name" value="zinc finger protein 383"/>
    <property type="match status" value="1"/>
</dbReference>
<dbReference type="PROSITE" id="PS50157">
    <property type="entry name" value="ZINC_FINGER_C2H2_2"/>
    <property type="match status" value="10"/>
</dbReference>
<feature type="domain" description="C2H2-type" evidence="10">
    <location>
        <begin position="419"/>
        <end position="446"/>
    </location>
</feature>
<feature type="domain" description="C2H2-type" evidence="10">
    <location>
        <begin position="508"/>
        <end position="535"/>
    </location>
</feature>
<evidence type="ECO:0000259" key="11">
    <source>
        <dbReference type="PROSITE" id="PS50805"/>
    </source>
</evidence>
<feature type="domain" description="C2H2-type" evidence="10">
    <location>
        <begin position="391"/>
        <end position="418"/>
    </location>
</feature>
<evidence type="ECO:0000256" key="6">
    <source>
        <dbReference type="ARBA" id="ARBA00023125"/>
    </source>
</evidence>
<dbReference type="CDD" id="cd07765">
    <property type="entry name" value="KRAB_A-box"/>
    <property type="match status" value="1"/>
</dbReference>
<dbReference type="KEGG" id="mcal:110297688"/>
<dbReference type="InterPro" id="IPR013087">
    <property type="entry name" value="Znf_C2H2_type"/>
</dbReference>
<feature type="domain" description="C2H2-type" evidence="10">
    <location>
        <begin position="302"/>
        <end position="324"/>
    </location>
</feature>
<dbReference type="RefSeq" id="XP_029335579.1">
    <property type="nucleotide sequence ID" value="XM_029479719.1"/>
</dbReference>
<feature type="domain" description="C2H2-type" evidence="10">
    <location>
        <begin position="335"/>
        <end position="362"/>
    </location>
</feature>
<dbReference type="InterPro" id="IPR036236">
    <property type="entry name" value="Znf_C2H2_sf"/>
</dbReference>
<accession>A0A6P7R349</accession>
<evidence type="ECO:0000256" key="5">
    <source>
        <dbReference type="ARBA" id="ARBA00022833"/>
    </source>
</evidence>
<evidence type="ECO:0000256" key="7">
    <source>
        <dbReference type="ARBA" id="ARBA00023242"/>
    </source>
</evidence>
<dbReference type="Proteomes" id="UP000515126">
    <property type="component" value="Chromosome 7"/>
</dbReference>
<feature type="domain" description="KRAB" evidence="11">
    <location>
        <begin position="6"/>
        <end position="77"/>
    </location>
</feature>
<dbReference type="GO" id="GO:0000977">
    <property type="term" value="F:RNA polymerase II transcription regulatory region sequence-specific DNA binding"/>
    <property type="evidence" value="ECO:0007669"/>
    <property type="project" value="TreeGrafter"/>
</dbReference>
<evidence type="ECO:0000256" key="4">
    <source>
        <dbReference type="ARBA" id="ARBA00022771"/>
    </source>
</evidence>
<dbReference type="Gene3D" id="6.10.140.140">
    <property type="match status" value="1"/>
</dbReference>
<dbReference type="RefSeq" id="XP_029335578.1">
    <property type="nucleotide sequence ID" value="XM_029479718.1"/>
</dbReference>
<name>A0A6P7R349_MUSCR</name>
<sequence length="561" mass="64025">MAQRLMTFRDVAVDFSPEEWECLSLDQRSLYRDVMLESYSHLISVGLFVYRPHLFSLLEKGQDPWMILRNETRGPYPDIDFSSQNKKLLGKPSTYEELSQREMKDYFRKHSLEDFCFGDDWEGKNQFQTHQNQEYFKQLAVAYEKVLTVNQGIVFNHQRLKAGEKAIEIQCEKALTGESDRSLPQLTPPGNEVHKDKECGDTSAPASERTHCQRAHCPQTPQQGKEAGLLSGVLGLQQGHTGEKSYDCKECGKSFTLKSNLTRHRRIHTGERPYTCHGCGKAFTQKSHLLSHQKIHTGKKAYVCGVCGKAFHCDSSLTSHQNIHYHAVDAGKKAYECKKCGKDFDCHSGLIDHQKVHTGEKPFKCKHCGRLFRFHSHLRAHTRIHSGVKSYDCKECGKSFNLRSNLMRHHRVHTGERPYTCHGCGKAFTQKSHLTSHQKIHTGEKAYVCGVCGKAFSRGSSLTSHQNIHCYVVNAGKKVYECKECGKAFGCHSNLSRHQKIHAGEKPFKCRDCEKAFGQRAHLTKHRRIHTGEEGPDECQSVEKFFLEDHNYVDIRKSILV</sequence>
<protein>
    <submittedName>
        <fullName evidence="13 14">Zinc finger protein OZF-like</fullName>
    </submittedName>
</protein>
<evidence type="ECO:0000259" key="10">
    <source>
        <dbReference type="PROSITE" id="PS50157"/>
    </source>
</evidence>
<evidence type="ECO:0000256" key="2">
    <source>
        <dbReference type="ARBA" id="ARBA00022723"/>
    </source>
</evidence>
<evidence type="ECO:0000256" key="8">
    <source>
        <dbReference type="PROSITE-ProRule" id="PRU00042"/>
    </source>
</evidence>
<dbReference type="PROSITE" id="PS50805">
    <property type="entry name" value="KRAB"/>
    <property type="match status" value="1"/>
</dbReference>
<evidence type="ECO:0000313" key="13">
    <source>
        <dbReference type="RefSeq" id="XP_029335578.1"/>
    </source>
</evidence>
<feature type="domain" description="C2H2-type" evidence="10">
    <location>
        <begin position="246"/>
        <end position="273"/>
    </location>
</feature>
<evidence type="ECO:0000256" key="1">
    <source>
        <dbReference type="ARBA" id="ARBA00004123"/>
    </source>
</evidence>
<keyword evidence="6" id="KW-0238">DNA-binding</keyword>
<dbReference type="GO" id="GO:0008270">
    <property type="term" value="F:zinc ion binding"/>
    <property type="evidence" value="ECO:0007669"/>
    <property type="project" value="UniProtKB-KW"/>
</dbReference>
<dbReference type="GO" id="GO:0005634">
    <property type="term" value="C:nucleus"/>
    <property type="evidence" value="ECO:0007669"/>
    <property type="project" value="UniProtKB-SubCell"/>
</dbReference>
<keyword evidence="5" id="KW-0862">Zinc</keyword>
<dbReference type="Pfam" id="PF01352">
    <property type="entry name" value="KRAB"/>
    <property type="match status" value="1"/>
</dbReference>
<dbReference type="FunFam" id="3.30.160.60:FF:001270">
    <property type="entry name" value="zinc finger protein 583 isoform X1"/>
    <property type="match status" value="3"/>
</dbReference>
<dbReference type="PANTHER" id="PTHR24381:SF462">
    <property type="entry name" value="ZINC FINGER PROTEIN 566"/>
    <property type="match status" value="1"/>
</dbReference>
<dbReference type="SUPFAM" id="SSF109640">
    <property type="entry name" value="KRAB domain (Kruppel-associated box)"/>
    <property type="match status" value="1"/>
</dbReference>
<dbReference type="InterPro" id="IPR036051">
    <property type="entry name" value="KRAB_dom_sf"/>
</dbReference>
<gene>
    <name evidence="13 14" type="primary">LOC110297688</name>
</gene>
<comment type="subcellular location">
    <subcellularLocation>
        <location evidence="1">Nucleus</location>
    </subcellularLocation>
</comment>
<dbReference type="SMART" id="SM00349">
    <property type="entry name" value="KRAB"/>
    <property type="match status" value="1"/>
</dbReference>
<feature type="domain" description="C2H2-type" evidence="10">
    <location>
        <begin position="363"/>
        <end position="390"/>
    </location>
</feature>
<proteinExistence type="predicted"/>